<evidence type="ECO:0000256" key="1">
    <source>
        <dbReference type="PROSITE-ProRule" id="PRU00339"/>
    </source>
</evidence>
<dbReference type="InterPro" id="IPR019734">
    <property type="entry name" value="TPR_rpt"/>
</dbReference>
<organism evidence="5 6">
    <name type="scientific">Salinimicrobium marinum</name>
    <dbReference type="NCBI Taxonomy" id="680283"/>
    <lineage>
        <taxon>Bacteria</taxon>
        <taxon>Pseudomonadati</taxon>
        <taxon>Bacteroidota</taxon>
        <taxon>Flavobacteriia</taxon>
        <taxon>Flavobacteriales</taxon>
        <taxon>Flavobacteriaceae</taxon>
        <taxon>Salinimicrobium</taxon>
    </lineage>
</organism>
<dbReference type="Gene3D" id="1.25.40.10">
    <property type="entry name" value="Tetratricopeptide repeat domain"/>
    <property type="match status" value="2"/>
</dbReference>
<feature type="compositionally biased region" description="Basic and acidic residues" evidence="3">
    <location>
        <begin position="273"/>
        <end position="298"/>
    </location>
</feature>
<dbReference type="SMART" id="SM00028">
    <property type="entry name" value="TPR"/>
    <property type="match status" value="3"/>
</dbReference>
<evidence type="ECO:0000313" key="6">
    <source>
        <dbReference type="Proteomes" id="UP000610456"/>
    </source>
</evidence>
<reference evidence="5" key="2">
    <citation type="submission" date="2020-09" db="EMBL/GenBank/DDBJ databases">
        <authorList>
            <person name="Sun Q."/>
            <person name="Kim S."/>
        </authorList>
    </citation>
    <scope>NUCLEOTIDE SEQUENCE</scope>
    <source>
        <strain evidence="5">KCTC 12719</strain>
    </source>
</reference>
<evidence type="ECO:0000313" key="5">
    <source>
        <dbReference type="EMBL" id="GHA23514.1"/>
    </source>
</evidence>
<accession>A0A918VTU4</accession>
<dbReference type="PROSITE" id="PS50005">
    <property type="entry name" value="TPR"/>
    <property type="match status" value="2"/>
</dbReference>
<reference evidence="5" key="1">
    <citation type="journal article" date="2014" name="Int. J. Syst. Evol. Microbiol.">
        <title>Complete genome sequence of Corynebacterium casei LMG S-19264T (=DSM 44701T), isolated from a smear-ripened cheese.</title>
        <authorList>
            <consortium name="US DOE Joint Genome Institute (JGI-PGF)"/>
            <person name="Walter F."/>
            <person name="Albersmeier A."/>
            <person name="Kalinowski J."/>
            <person name="Ruckert C."/>
        </authorList>
    </citation>
    <scope>NUCLEOTIDE SEQUENCE</scope>
    <source>
        <strain evidence="5">KCTC 12719</strain>
    </source>
</reference>
<feature type="signal peptide" evidence="4">
    <location>
        <begin position="1"/>
        <end position="30"/>
    </location>
</feature>
<dbReference type="SUPFAM" id="SSF48452">
    <property type="entry name" value="TPR-like"/>
    <property type="match status" value="1"/>
</dbReference>
<feature type="repeat" description="TPR" evidence="1">
    <location>
        <begin position="41"/>
        <end position="74"/>
    </location>
</feature>
<dbReference type="AlphaFoldDB" id="A0A918VTU4"/>
<dbReference type="Proteomes" id="UP000610456">
    <property type="component" value="Unassembled WGS sequence"/>
</dbReference>
<sequence length="298" mass="34114">MKNNKFIPGSFLLKMMFVLAFFGVQVQSFAQEDSEKTAREARKYMKEAEEALSENDFASAEAFYRQAIAKDPSNAAARYNLGNLYYNKEINQESAQRHSQAAEVTPEKPVKHNSFHNQGNAFMKQKKYSEAVEAYKNALRNNPKDHETRYNLALAKKMLEEEKQNGEGEDEQNQDENQEEQDQNQDKDQQGDEGEKEQNEDGEPQDSEEGGDEENKDQQEGDDKEAEEGEPKDPQNEENQEQKGDKPQEQQQQPRPGQLSPQQVKNLLDAMGNEEKKVQDKINAEKAKGAKTKSEKDW</sequence>
<feature type="region of interest" description="Disordered" evidence="3">
    <location>
        <begin position="92"/>
        <end position="116"/>
    </location>
</feature>
<feature type="region of interest" description="Disordered" evidence="3">
    <location>
        <begin position="157"/>
        <end position="298"/>
    </location>
</feature>
<keyword evidence="4" id="KW-0732">Signal</keyword>
<comment type="caution">
    <text evidence="5">The sequence shown here is derived from an EMBL/GenBank/DDBJ whole genome shotgun (WGS) entry which is preliminary data.</text>
</comment>
<feature type="compositionally biased region" description="Acidic residues" evidence="3">
    <location>
        <begin position="191"/>
        <end position="215"/>
    </location>
</feature>
<feature type="compositionally biased region" description="Basic and acidic residues" evidence="3">
    <location>
        <begin position="157"/>
        <end position="166"/>
    </location>
</feature>
<proteinExistence type="predicted"/>
<feature type="repeat" description="TPR" evidence="1">
    <location>
        <begin position="112"/>
        <end position="145"/>
    </location>
</feature>
<feature type="compositionally biased region" description="Acidic residues" evidence="3">
    <location>
        <begin position="167"/>
        <end position="183"/>
    </location>
</feature>
<evidence type="ECO:0000256" key="2">
    <source>
        <dbReference type="SAM" id="Coils"/>
    </source>
</evidence>
<feature type="compositionally biased region" description="Basic and acidic residues" evidence="3">
    <location>
        <begin position="229"/>
        <end position="248"/>
    </location>
</feature>
<keyword evidence="6" id="KW-1185">Reference proteome</keyword>
<dbReference type="EMBL" id="BMXB01000001">
    <property type="protein sequence ID" value="GHA23514.1"/>
    <property type="molecule type" value="Genomic_DNA"/>
</dbReference>
<evidence type="ECO:0000256" key="3">
    <source>
        <dbReference type="SAM" id="MobiDB-lite"/>
    </source>
</evidence>
<protein>
    <submittedName>
        <fullName evidence="5">BatC protein</fullName>
    </submittedName>
</protein>
<dbReference type="RefSeq" id="WP_189602638.1">
    <property type="nucleotide sequence ID" value="NZ_BMXB01000001.1"/>
</dbReference>
<dbReference type="Pfam" id="PF13414">
    <property type="entry name" value="TPR_11"/>
    <property type="match status" value="2"/>
</dbReference>
<evidence type="ECO:0000256" key="4">
    <source>
        <dbReference type="SAM" id="SignalP"/>
    </source>
</evidence>
<dbReference type="PROSITE" id="PS50293">
    <property type="entry name" value="TPR_REGION"/>
    <property type="match status" value="1"/>
</dbReference>
<keyword evidence="1" id="KW-0802">TPR repeat</keyword>
<name>A0A918VTU4_9FLAO</name>
<keyword evidence="2" id="KW-0175">Coiled coil</keyword>
<feature type="compositionally biased region" description="Low complexity" evidence="3">
    <location>
        <begin position="249"/>
        <end position="263"/>
    </location>
</feature>
<gene>
    <name evidence="5" type="primary">batC</name>
    <name evidence="5" type="ORF">GCM10007103_00690</name>
</gene>
<feature type="chain" id="PRO_5037963463" evidence="4">
    <location>
        <begin position="31"/>
        <end position="298"/>
    </location>
</feature>
<dbReference type="InterPro" id="IPR011990">
    <property type="entry name" value="TPR-like_helical_dom_sf"/>
</dbReference>
<feature type="coiled-coil region" evidence="2">
    <location>
        <begin position="31"/>
        <end position="61"/>
    </location>
</feature>